<proteinExistence type="predicted"/>
<organism evidence="2 3">
    <name type="scientific">Diaporthe australafricana</name>
    <dbReference type="NCBI Taxonomy" id="127596"/>
    <lineage>
        <taxon>Eukaryota</taxon>
        <taxon>Fungi</taxon>
        <taxon>Dikarya</taxon>
        <taxon>Ascomycota</taxon>
        <taxon>Pezizomycotina</taxon>
        <taxon>Sordariomycetes</taxon>
        <taxon>Sordariomycetidae</taxon>
        <taxon>Diaporthales</taxon>
        <taxon>Diaporthaceae</taxon>
        <taxon>Diaporthe</taxon>
    </lineage>
</organism>
<feature type="signal peptide" evidence="1">
    <location>
        <begin position="1"/>
        <end position="18"/>
    </location>
</feature>
<keyword evidence="3" id="KW-1185">Reference proteome</keyword>
<gene>
    <name evidence="2" type="ORF">Daus18300_004748</name>
</gene>
<dbReference type="Proteomes" id="UP001583177">
    <property type="component" value="Unassembled WGS sequence"/>
</dbReference>
<accession>A0ABR3X629</accession>
<evidence type="ECO:0000313" key="3">
    <source>
        <dbReference type="Proteomes" id="UP001583177"/>
    </source>
</evidence>
<sequence>MQFFTYLAVIITAAISAAKPVEKRQMGGVLICSGAQATGNCSYQVYDLGACHNMTSQFSSNAATFAPDGDDFYCYPYLMACGEACRSPTGCTAGAISYDSPDKLNLTAHGGWDHLISSFECHAGTAASA</sequence>
<comment type="caution">
    <text evidence="2">The sequence shown here is derived from an EMBL/GenBank/DDBJ whole genome shotgun (WGS) entry which is preliminary data.</text>
</comment>
<protein>
    <submittedName>
        <fullName evidence="2">Uncharacterized protein</fullName>
    </submittedName>
</protein>
<feature type="chain" id="PRO_5047049774" evidence="1">
    <location>
        <begin position="19"/>
        <end position="129"/>
    </location>
</feature>
<reference evidence="2 3" key="1">
    <citation type="journal article" date="2024" name="IMA Fungus">
        <title>IMA Genome - F19 : A genome assembly and annotation guide to empower mycologists, including annotated draft genome sequences of Ceratocystis pirilliformis, Diaporthe australafricana, Fusarium ophioides, Paecilomyces lecythidis, and Sporothrix stenoceras.</title>
        <authorList>
            <person name="Aylward J."/>
            <person name="Wilson A.M."/>
            <person name="Visagie C.M."/>
            <person name="Spraker J."/>
            <person name="Barnes I."/>
            <person name="Buitendag C."/>
            <person name="Ceriani C."/>
            <person name="Del Mar Angel L."/>
            <person name="du Plessis D."/>
            <person name="Fuchs T."/>
            <person name="Gasser K."/>
            <person name="Kramer D."/>
            <person name="Li W."/>
            <person name="Munsamy K."/>
            <person name="Piso A."/>
            <person name="Price J.L."/>
            <person name="Sonnekus B."/>
            <person name="Thomas C."/>
            <person name="van der Nest A."/>
            <person name="van Dijk A."/>
            <person name="van Heerden A."/>
            <person name="van Vuuren N."/>
            <person name="Yilmaz N."/>
            <person name="Duong T.A."/>
            <person name="van der Merwe N.A."/>
            <person name="Wingfield M.J."/>
            <person name="Wingfield B.D."/>
        </authorList>
    </citation>
    <scope>NUCLEOTIDE SEQUENCE [LARGE SCALE GENOMIC DNA]</scope>
    <source>
        <strain evidence="2 3">CMW 18300</strain>
    </source>
</reference>
<evidence type="ECO:0000256" key="1">
    <source>
        <dbReference type="SAM" id="SignalP"/>
    </source>
</evidence>
<dbReference type="EMBL" id="JAWRVE010000033">
    <property type="protein sequence ID" value="KAL1871381.1"/>
    <property type="molecule type" value="Genomic_DNA"/>
</dbReference>
<name>A0ABR3X629_9PEZI</name>
<evidence type="ECO:0000313" key="2">
    <source>
        <dbReference type="EMBL" id="KAL1871381.1"/>
    </source>
</evidence>
<keyword evidence="1" id="KW-0732">Signal</keyword>